<evidence type="ECO:0000256" key="3">
    <source>
        <dbReference type="ARBA" id="ARBA00022833"/>
    </source>
</evidence>
<dbReference type="Pfam" id="PF00628">
    <property type="entry name" value="PHD"/>
    <property type="match status" value="1"/>
</dbReference>
<dbReference type="Proteomes" id="UP001289374">
    <property type="component" value="Unassembled WGS sequence"/>
</dbReference>
<dbReference type="Gene3D" id="3.30.40.10">
    <property type="entry name" value="Zinc/RING finger domain, C3HC4 (zinc finger)"/>
    <property type="match status" value="2"/>
</dbReference>
<feature type="region of interest" description="Disordered" evidence="5">
    <location>
        <begin position="418"/>
        <end position="438"/>
    </location>
</feature>
<evidence type="ECO:0000313" key="9">
    <source>
        <dbReference type="Proteomes" id="UP001289374"/>
    </source>
</evidence>
<keyword evidence="1" id="KW-0479">Metal-binding</keyword>
<proteinExistence type="predicted"/>
<dbReference type="InterPro" id="IPR017907">
    <property type="entry name" value="Znf_RING_CS"/>
</dbReference>
<dbReference type="InterPro" id="IPR013083">
    <property type="entry name" value="Znf_RING/FYVE/PHD"/>
</dbReference>
<evidence type="ECO:0000313" key="8">
    <source>
        <dbReference type="EMBL" id="KAK4383336.1"/>
    </source>
</evidence>
<dbReference type="SMART" id="SM00249">
    <property type="entry name" value="PHD"/>
    <property type="match status" value="1"/>
</dbReference>
<comment type="caution">
    <text evidence="8">The sequence shown here is derived from an EMBL/GenBank/DDBJ whole genome shotgun (WGS) entry which is preliminary data.</text>
</comment>
<dbReference type="PROSITE" id="PS50089">
    <property type="entry name" value="ZF_RING_2"/>
    <property type="match status" value="1"/>
</dbReference>
<evidence type="ECO:0000256" key="1">
    <source>
        <dbReference type="ARBA" id="ARBA00022723"/>
    </source>
</evidence>
<dbReference type="InterPro" id="IPR058746">
    <property type="entry name" value="Znf_RING-type_Topors"/>
</dbReference>
<dbReference type="InterPro" id="IPR001965">
    <property type="entry name" value="Znf_PHD"/>
</dbReference>
<reference evidence="8" key="2">
    <citation type="journal article" date="2024" name="Plant">
        <title>Genomic evolution and insights into agronomic trait innovations of Sesamum species.</title>
        <authorList>
            <person name="Miao H."/>
            <person name="Wang L."/>
            <person name="Qu L."/>
            <person name="Liu H."/>
            <person name="Sun Y."/>
            <person name="Le M."/>
            <person name="Wang Q."/>
            <person name="Wei S."/>
            <person name="Zheng Y."/>
            <person name="Lin W."/>
            <person name="Duan Y."/>
            <person name="Cao H."/>
            <person name="Xiong S."/>
            <person name="Wang X."/>
            <person name="Wei L."/>
            <person name="Li C."/>
            <person name="Ma Q."/>
            <person name="Ju M."/>
            <person name="Zhao R."/>
            <person name="Li G."/>
            <person name="Mu C."/>
            <person name="Tian Q."/>
            <person name="Mei H."/>
            <person name="Zhang T."/>
            <person name="Gao T."/>
            <person name="Zhang H."/>
        </authorList>
    </citation>
    <scope>NUCLEOTIDE SEQUENCE</scope>
    <source>
        <strain evidence="8">K16</strain>
    </source>
</reference>
<dbReference type="InterPro" id="IPR001841">
    <property type="entry name" value="Znf_RING"/>
</dbReference>
<accession>A0AAE1W000</accession>
<dbReference type="SMART" id="SM00184">
    <property type="entry name" value="RING"/>
    <property type="match status" value="2"/>
</dbReference>
<keyword evidence="3" id="KW-0862">Zinc</keyword>
<dbReference type="EMBL" id="JACGWL010000579">
    <property type="protein sequence ID" value="KAK4383336.1"/>
    <property type="molecule type" value="Genomic_DNA"/>
</dbReference>
<dbReference type="AlphaFoldDB" id="A0AAE1W000"/>
<dbReference type="PROSITE" id="PS00518">
    <property type="entry name" value="ZF_RING_1"/>
    <property type="match status" value="1"/>
</dbReference>
<keyword evidence="2 4" id="KW-0863">Zinc-finger</keyword>
<gene>
    <name evidence="8" type="ORF">Sango_2786700</name>
</gene>
<evidence type="ECO:0000259" key="7">
    <source>
        <dbReference type="PROSITE" id="PS50089"/>
    </source>
</evidence>
<feature type="domain" description="PHD-type" evidence="6">
    <location>
        <begin position="179"/>
        <end position="228"/>
    </location>
</feature>
<evidence type="ECO:0000256" key="5">
    <source>
        <dbReference type="SAM" id="MobiDB-lite"/>
    </source>
</evidence>
<dbReference type="InterPro" id="IPR019787">
    <property type="entry name" value="Znf_PHD-finger"/>
</dbReference>
<dbReference type="Pfam" id="PF13639">
    <property type="entry name" value="zf-RING_2"/>
    <property type="match status" value="1"/>
</dbReference>
<dbReference type="GO" id="GO:0008270">
    <property type="term" value="F:zinc ion binding"/>
    <property type="evidence" value="ECO:0007669"/>
    <property type="project" value="UniProtKB-KW"/>
</dbReference>
<evidence type="ECO:0000259" key="6">
    <source>
        <dbReference type="PROSITE" id="PS50016"/>
    </source>
</evidence>
<dbReference type="SUPFAM" id="SSF57903">
    <property type="entry name" value="FYVE/PHD zinc finger"/>
    <property type="match status" value="1"/>
</dbReference>
<name>A0AAE1W000_9LAMI</name>
<reference evidence="8" key="1">
    <citation type="submission" date="2020-06" db="EMBL/GenBank/DDBJ databases">
        <authorList>
            <person name="Li T."/>
            <person name="Hu X."/>
            <person name="Zhang T."/>
            <person name="Song X."/>
            <person name="Zhang H."/>
            <person name="Dai N."/>
            <person name="Sheng W."/>
            <person name="Hou X."/>
            <person name="Wei L."/>
        </authorList>
    </citation>
    <scope>NUCLEOTIDE SEQUENCE</scope>
    <source>
        <strain evidence="8">K16</strain>
        <tissue evidence="8">Leaf</tissue>
    </source>
</reference>
<dbReference type="InterPro" id="IPR011011">
    <property type="entry name" value="Znf_FYVE_PHD"/>
</dbReference>
<evidence type="ECO:0000256" key="4">
    <source>
        <dbReference type="PROSITE-ProRule" id="PRU00175"/>
    </source>
</evidence>
<feature type="domain" description="RING-type" evidence="7">
    <location>
        <begin position="55"/>
        <end position="98"/>
    </location>
</feature>
<dbReference type="CDD" id="cd16574">
    <property type="entry name" value="RING-HC_Topors"/>
    <property type="match status" value="1"/>
</dbReference>
<dbReference type="PROSITE" id="PS50016">
    <property type="entry name" value="ZF_PHD_2"/>
    <property type="match status" value="1"/>
</dbReference>
<dbReference type="PANTHER" id="PTHR47177">
    <property type="entry name" value="F18C1.6 PROTEIN"/>
    <property type="match status" value="1"/>
</dbReference>
<feature type="region of interest" description="Disordered" evidence="5">
    <location>
        <begin position="1"/>
        <end position="33"/>
    </location>
</feature>
<keyword evidence="9" id="KW-1185">Reference proteome</keyword>
<dbReference type="SUPFAM" id="SSF57850">
    <property type="entry name" value="RING/U-box"/>
    <property type="match status" value="1"/>
</dbReference>
<sequence length="666" mass="73594">MRPESSDASPNKRIKTITPAPHSPPSLISKGKSKIQEGESLPIKAEVENESADCCGICLSEAGDGGVSRGYIDSCNHYFCFLCIMEWAKVESKCPLCKRRFSAIRRPPKPPIFASERIVHVPVRDQELQDCVWNSPIGYALNEILMHVIVYNSTISYTSRRKYHYFGNATVGPPDPYSEAKCSVCHGVADESLLLLCDLCDSAAHTYCVGLGVTVPEGDWYCQDCTLLRDERLKNETNTDSGVQVSFDAPAKISSANDHVSVFDIVRETCGHAALQSPRSASSDLDYLPRPSSNNVETSVINSIDRPISTSLETVTQHPTKPNARTLRHCRNLHNRIRVLRQSWNGLRSGILHFSSSAGDGDISSKKSMSCVSERHSVSCAKLQSTAQCSSSVITNGIEAHEIDRAWKMLDKAKSIRQGHGTPSIVHQASKCPTRRPNTIERADWSGKQKWKWHMTEDATKLISEGLLTGLSPTNQELESSEGTQTPSYACTANLRTYEKPPAEKSFKEPACLSSSVMSESVVVNVDVKGVNHTSSSCSKVKNPKEKSKLEQRCVTGQLYNDAKSEIQSLVKLNLKLQTKVEKLEVDAFKEVAWLATHSILASCGLEHPKSGTCSIPGIICSHPNEVRQLQKFSLMPNSCRECFYVFVKDVVNMVLLQKKQMQKKA</sequence>
<dbReference type="PANTHER" id="PTHR47177:SF4">
    <property type="entry name" value="OS06G0283200 PROTEIN"/>
    <property type="match status" value="1"/>
</dbReference>
<protein>
    <submittedName>
        <fullName evidence="8">PHD and RING finger domain-containing protein 1</fullName>
    </submittedName>
</protein>
<evidence type="ECO:0000256" key="2">
    <source>
        <dbReference type="ARBA" id="ARBA00022771"/>
    </source>
</evidence>
<organism evidence="8 9">
    <name type="scientific">Sesamum angolense</name>
    <dbReference type="NCBI Taxonomy" id="2727404"/>
    <lineage>
        <taxon>Eukaryota</taxon>
        <taxon>Viridiplantae</taxon>
        <taxon>Streptophyta</taxon>
        <taxon>Embryophyta</taxon>
        <taxon>Tracheophyta</taxon>
        <taxon>Spermatophyta</taxon>
        <taxon>Magnoliopsida</taxon>
        <taxon>eudicotyledons</taxon>
        <taxon>Gunneridae</taxon>
        <taxon>Pentapetalae</taxon>
        <taxon>asterids</taxon>
        <taxon>lamiids</taxon>
        <taxon>Lamiales</taxon>
        <taxon>Pedaliaceae</taxon>
        <taxon>Sesamum</taxon>
    </lineage>
</organism>